<sequence length="147" mass="16511">MRNNKPATESPGDLDVMRFADLLNRLPAHLPISDAMEQADSQKTGRWWTSQREHMVGWFRAQTTTGAGAFTRAEPNRSAKITYNRLQCPEGLVWIAEALGANPEMVSEVAQAALQVPRRSRSGFVRKNLPWELIAELATSRLGSHRR</sequence>
<protein>
    <submittedName>
        <fullName evidence="1">Uncharacterized protein</fullName>
    </submittedName>
</protein>
<accession>A0A448MYM7</accession>
<organism evidence="1 2">
    <name type="scientific">Arachnia propionica</name>
    <dbReference type="NCBI Taxonomy" id="1750"/>
    <lineage>
        <taxon>Bacteria</taxon>
        <taxon>Bacillati</taxon>
        <taxon>Actinomycetota</taxon>
        <taxon>Actinomycetes</taxon>
        <taxon>Propionibacteriales</taxon>
        <taxon>Propionibacteriaceae</taxon>
        <taxon>Arachnia</taxon>
    </lineage>
</organism>
<dbReference type="AlphaFoldDB" id="A0A448MYM7"/>
<name>A0A448MYM7_9ACTN</name>
<reference evidence="1 2" key="1">
    <citation type="submission" date="2018-12" db="EMBL/GenBank/DDBJ databases">
        <authorList>
            <consortium name="Pathogen Informatics"/>
        </authorList>
    </citation>
    <scope>NUCLEOTIDE SEQUENCE [LARGE SCALE GENOMIC DNA]</scope>
    <source>
        <strain evidence="1 2">NCTC12967</strain>
    </source>
</reference>
<proteinExistence type="predicted"/>
<dbReference type="RefSeq" id="WP_061786967.1">
    <property type="nucleotide sequence ID" value="NZ_CAUVFS010000001.1"/>
</dbReference>
<dbReference type="Proteomes" id="UP000273044">
    <property type="component" value="Chromosome"/>
</dbReference>
<keyword evidence="2" id="KW-1185">Reference proteome</keyword>
<dbReference type="GeneID" id="64407021"/>
<dbReference type="EMBL" id="LR134406">
    <property type="protein sequence ID" value="VEH70258.1"/>
    <property type="molecule type" value="Genomic_DNA"/>
</dbReference>
<evidence type="ECO:0000313" key="2">
    <source>
        <dbReference type="Proteomes" id="UP000273044"/>
    </source>
</evidence>
<evidence type="ECO:0000313" key="1">
    <source>
        <dbReference type="EMBL" id="VEH70258.1"/>
    </source>
</evidence>
<gene>
    <name evidence="1" type="ORF">NCTC12967_01553</name>
</gene>